<dbReference type="AlphaFoldDB" id="A0A2K9LPH8"/>
<dbReference type="InterPro" id="IPR021549">
    <property type="entry name" value="DUF2894"/>
</dbReference>
<accession>A0A2K9LPH8</accession>
<dbReference type="KEGG" id="kak:Kalk_17975"/>
<sequence>MQSVKVERVIVALKWRRYPEREKGFKSMTDVADQVPRNADTLRGLQDSLSDLVDQNAHRYEPVRFRRIESLVRRAQEKRQDVAYRLLERAKQLLADYRCDWARVKQQAQHALQDIQNEYPEGQNDLRFGDIKAVLRHSARLQRRSSESSLTEVLAHFARRAESCEDAAEDHSFEGLLRKQEVDALKQFEDEDAVADLDALLPVGELKALKEFRESWAKRSTEKAVLKALDEAPEDAGPLNSHRLVVRSLIAMQDISPEYLGRFVNHIEALLWLEQAGACMLAGDVKPQSGKSKSGQSRRR</sequence>
<dbReference type="Proteomes" id="UP000235116">
    <property type="component" value="Chromosome"/>
</dbReference>
<dbReference type="EMBL" id="CP022684">
    <property type="protein sequence ID" value="AUM14193.1"/>
    <property type="molecule type" value="Genomic_DNA"/>
</dbReference>
<evidence type="ECO:0008006" key="3">
    <source>
        <dbReference type="Google" id="ProtNLM"/>
    </source>
</evidence>
<protein>
    <recommendedName>
        <fullName evidence="3">DUF2894 domain-containing protein</fullName>
    </recommendedName>
</protein>
<evidence type="ECO:0000313" key="1">
    <source>
        <dbReference type="EMBL" id="AUM14193.1"/>
    </source>
</evidence>
<gene>
    <name evidence="1" type="ORF">Kalk_17975</name>
</gene>
<proteinExistence type="predicted"/>
<name>A0A2K9LPH8_9GAMM</name>
<organism evidence="1 2">
    <name type="scientific">Ketobacter alkanivorans</name>
    <dbReference type="NCBI Taxonomy" id="1917421"/>
    <lineage>
        <taxon>Bacteria</taxon>
        <taxon>Pseudomonadati</taxon>
        <taxon>Pseudomonadota</taxon>
        <taxon>Gammaproteobacteria</taxon>
        <taxon>Pseudomonadales</taxon>
        <taxon>Ketobacteraceae</taxon>
        <taxon>Ketobacter</taxon>
    </lineage>
</organism>
<dbReference type="Pfam" id="PF11445">
    <property type="entry name" value="DUF2894"/>
    <property type="match status" value="1"/>
</dbReference>
<evidence type="ECO:0000313" key="2">
    <source>
        <dbReference type="Proteomes" id="UP000235116"/>
    </source>
</evidence>
<reference evidence="2" key="1">
    <citation type="submission" date="2017-08" db="EMBL/GenBank/DDBJ databases">
        <title>Direct submision.</title>
        <authorList>
            <person name="Kim S.-J."/>
            <person name="Rhee S.-K."/>
        </authorList>
    </citation>
    <scope>NUCLEOTIDE SEQUENCE [LARGE SCALE GENOMIC DNA]</scope>
    <source>
        <strain evidence="2">GI5</strain>
    </source>
</reference>
<keyword evidence="2" id="KW-1185">Reference proteome</keyword>